<dbReference type="AlphaFoldDB" id="H9UMC4"/>
<organism evidence="1 2">
    <name type="scientific">Spirochaeta africana (strain ATCC 700263 / DSM 8902 / Z-7692)</name>
    <dbReference type="NCBI Taxonomy" id="889378"/>
    <lineage>
        <taxon>Bacteria</taxon>
        <taxon>Pseudomonadati</taxon>
        <taxon>Spirochaetota</taxon>
        <taxon>Spirochaetia</taxon>
        <taxon>Spirochaetales</taxon>
        <taxon>Spirochaetaceae</taxon>
        <taxon>Spirochaeta</taxon>
    </lineage>
</organism>
<dbReference type="RefSeq" id="WP_014456649.1">
    <property type="nucleotide sequence ID" value="NC_017098.1"/>
</dbReference>
<evidence type="ECO:0000313" key="2">
    <source>
        <dbReference type="Proteomes" id="UP000007383"/>
    </source>
</evidence>
<dbReference type="KEGG" id="sfc:Spiaf_2641"/>
<name>H9UMC4_SPIAZ</name>
<dbReference type="EMBL" id="CP003282">
    <property type="protein sequence ID" value="AFG38667.1"/>
    <property type="molecule type" value="Genomic_DNA"/>
</dbReference>
<keyword evidence="2" id="KW-1185">Reference proteome</keyword>
<evidence type="ECO:0000313" key="1">
    <source>
        <dbReference type="EMBL" id="AFG38667.1"/>
    </source>
</evidence>
<dbReference type="PATRIC" id="fig|889378.3.peg.2615"/>
<proteinExistence type="predicted"/>
<reference evidence="2" key="1">
    <citation type="journal article" date="2013" name="Stand. Genomic Sci.">
        <title>Complete genome sequence of the halophilic bacterium Spirochaeta africana type strain (Z-7692(T)) from the alkaline Lake Magadi in the East African Rift.</title>
        <authorList>
            <person name="Liolos K."/>
            <person name="Abt B."/>
            <person name="Scheuner C."/>
            <person name="Teshima H."/>
            <person name="Held B."/>
            <person name="Lapidus A."/>
            <person name="Nolan M."/>
            <person name="Lucas S."/>
            <person name="Deshpande S."/>
            <person name="Cheng J.F."/>
            <person name="Tapia R."/>
            <person name="Goodwin L.A."/>
            <person name="Pitluck S."/>
            <person name="Pagani I."/>
            <person name="Ivanova N."/>
            <person name="Mavromatis K."/>
            <person name="Mikhailova N."/>
            <person name="Huntemann M."/>
            <person name="Pati A."/>
            <person name="Chen A."/>
            <person name="Palaniappan K."/>
            <person name="Land M."/>
            <person name="Rohde M."/>
            <person name="Tindall B.J."/>
            <person name="Detter J.C."/>
            <person name="Goker M."/>
            <person name="Bristow J."/>
            <person name="Eisen J.A."/>
            <person name="Markowitz V."/>
            <person name="Hugenholtz P."/>
            <person name="Woyke T."/>
            <person name="Klenk H.P."/>
            <person name="Kyrpides N.C."/>
        </authorList>
    </citation>
    <scope>NUCLEOTIDE SEQUENCE</scope>
    <source>
        <strain evidence="2">ATCC 700263 / DSM 8902 / Z-7692</strain>
    </source>
</reference>
<gene>
    <name evidence="1" type="ordered locus">Spiaf_2641</name>
</gene>
<dbReference type="Proteomes" id="UP000007383">
    <property type="component" value="Chromosome"/>
</dbReference>
<protein>
    <submittedName>
        <fullName evidence="1">Uncharacterized protein</fullName>
    </submittedName>
</protein>
<dbReference type="HOGENOM" id="CLU_1219092_0_0_12"/>
<sequence length="227" mass="24882">MRYLVVAAMVLCAGCGLMPHSMRQVRLPETPPGEIWRAGGIVWRIRWPEGELETTERQLQVPVGAGGVVVAVPYTLDGFRIGPAAGAVARWREPRATLQLCYREGWINEVGLGVLAAGGDLRHANLERVQQTAMQATGGLAWTLSVEDAVFGLLTGTLSSGFFRPPGYNLEPEALILLDGWRLPYPPHPQIPNRLPAGEYLLWHPAAGIGWLRLETGGFSWQQMPDI</sequence>
<accession>H9UMC4</accession>